<evidence type="ECO:0000259" key="1">
    <source>
        <dbReference type="Pfam" id="PF00419"/>
    </source>
</evidence>
<dbReference type="Pfam" id="PF00419">
    <property type="entry name" value="Fimbrial"/>
    <property type="match status" value="1"/>
</dbReference>
<dbReference type="InterPro" id="IPR050263">
    <property type="entry name" value="Bact_Fimbrial_Adh_Pro"/>
</dbReference>
<dbReference type="EMBL" id="JAOCAP010000004">
    <property type="protein sequence ID" value="MDH1318960.1"/>
    <property type="molecule type" value="Genomic_DNA"/>
</dbReference>
<proteinExistence type="predicted"/>
<dbReference type="Gene3D" id="2.60.40.1090">
    <property type="entry name" value="Fimbrial-type adhesion domain"/>
    <property type="match status" value="1"/>
</dbReference>
<sequence>MQQSPFILLQPGLMLLIGLAGSTLPGLCQAGSGMDVNLTANIVNNTCQLSVENGGEIYLPTVTRDWFYNSDKSDRLTPTDDVAGTPFTIHVDNCYASGGESAGISHLKFSFAPQNGFWSNQKQVFKNEATAGAAENVGIVIFSEKYKMNVLKTDGTSNVIYDVSGSSESYIKDYGFYARYQNVGTFTSGTVVSSVLVNVSYE</sequence>
<name>A0AA42TN34_9ENTR</name>
<dbReference type="Proteomes" id="UP001158416">
    <property type="component" value="Unassembled WGS sequence"/>
</dbReference>
<dbReference type="InterPro" id="IPR000259">
    <property type="entry name" value="Adhesion_dom_fimbrial"/>
</dbReference>
<dbReference type="GO" id="GO:0043709">
    <property type="term" value="P:cell adhesion involved in single-species biofilm formation"/>
    <property type="evidence" value="ECO:0007669"/>
    <property type="project" value="TreeGrafter"/>
</dbReference>
<gene>
    <name evidence="2" type="ORF">N5C39_11345</name>
</gene>
<dbReference type="InterPro" id="IPR036937">
    <property type="entry name" value="Adhesion_dom_fimbrial_sf"/>
</dbReference>
<organism evidence="2 3">
    <name type="scientific">Enterobacter bugandensis</name>
    <dbReference type="NCBI Taxonomy" id="881260"/>
    <lineage>
        <taxon>Bacteria</taxon>
        <taxon>Pseudomonadati</taxon>
        <taxon>Pseudomonadota</taxon>
        <taxon>Gammaproteobacteria</taxon>
        <taxon>Enterobacterales</taxon>
        <taxon>Enterobacteriaceae</taxon>
        <taxon>Enterobacter</taxon>
    </lineage>
</organism>
<protein>
    <submittedName>
        <fullName evidence="2">Fimbrial-like protein</fullName>
    </submittedName>
</protein>
<reference evidence="2" key="1">
    <citation type="submission" date="2022-09" db="EMBL/GenBank/DDBJ databases">
        <title>Intensive care unit water sources are persistently colonized with multi-drug resistant bacteria and are the site of extensive horizontal gene transfer of antibiotic resistance genes.</title>
        <authorList>
            <person name="Diorio-Toth L."/>
        </authorList>
    </citation>
    <scope>NUCLEOTIDE SEQUENCE</scope>
    <source>
        <strain evidence="2">GD03936</strain>
    </source>
</reference>
<dbReference type="RefSeq" id="WP_280028809.1">
    <property type="nucleotide sequence ID" value="NZ_JAOCAP010000004.1"/>
</dbReference>
<evidence type="ECO:0000313" key="3">
    <source>
        <dbReference type="Proteomes" id="UP001158416"/>
    </source>
</evidence>
<dbReference type="SUPFAM" id="SSF49401">
    <property type="entry name" value="Bacterial adhesins"/>
    <property type="match status" value="1"/>
</dbReference>
<dbReference type="AlphaFoldDB" id="A0AA42TN34"/>
<evidence type="ECO:0000313" key="2">
    <source>
        <dbReference type="EMBL" id="MDH1318960.1"/>
    </source>
</evidence>
<comment type="caution">
    <text evidence="2">The sequence shown here is derived from an EMBL/GenBank/DDBJ whole genome shotgun (WGS) entry which is preliminary data.</text>
</comment>
<dbReference type="NCBIfam" id="NF011794">
    <property type="entry name" value="PRK15262.1"/>
    <property type="match status" value="1"/>
</dbReference>
<dbReference type="InterPro" id="IPR008966">
    <property type="entry name" value="Adhesion_dom_sf"/>
</dbReference>
<accession>A0AA42TN34</accession>
<dbReference type="GO" id="GO:0009289">
    <property type="term" value="C:pilus"/>
    <property type="evidence" value="ECO:0007669"/>
    <property type="project" value="InterPro"/>
</dbReference>
<dbReference type="PANTHER" id="PTHR33420:SF5">
    <property type="entry name" value="FIMBRIAL SUBUNIT"/>
    <property type="match status" value="1"/>
</dbReference>
<feature type="domain" description="Fimbrial-type adhesion" evidence="1">
    <location>
        <begin position="37"/>
        <end position="201"/>
    </location>
</feature>
<dbReference type="PANTHER" id="PTHR33420">
    <property type="entry name" value="FIMBRIAL SUBUNIT ELFA-RELATED"/>
    <property type="match status" value="1"/>
</dbReference>